<dbReference type="RefSeq" id="WP_332379204.1">
    <property type="nucleotide sequence ID" value="NZ_JAVDCG010000056.1"/>
</dbReference>
<dbReference type="Pfam" id="PF07125">
    <property type="entry name" value="DUF1378"/>
    <property type="match status" value="1"/>
</dbReference>
<reference evidence="1 2" key="1">
    <citation type="submission" date="2020-02" db="EMBL/GenBank/DDBJ databases">
        <authorList>
            <consortium name="PulseNet: The National Subtyping Network for Foodborne Disease Surveillance"/>
            <person name="Tarr C.L."/>
            <person name="Trees E."/>
            <person name="Katz L.S."/>
            <person name="Carleton-Romer H.A."/>
            <person name="Stroika S."/>
            <person name="Kucerova Z."/>
            <person name="Roache K.F."/>
            <person name="Sabol A.L."/>
            <person name="Besser J."/>
            <person name="Gerner-Smidt P."/>
        </authorList>
    </citation>
    <scope>NUCLEOTIDE SEQUENCE [LARGE SCALE GENOMIC DNA]</scope>
    <source>
        <strain evidence="1 2">PNUSAE002719</strain>
    </source>
</reference>
<accession>A0A828NZG1</accession>
<name>A0A828NZG1_ECOLX</name>
<dbReference type="Proteomes" id="UP000555763">
    <property type="component" value="Unassembled WGS sequence"/>
</dbReference>
<proteinExistence type="predicted"/>
<comment type="caution">
    <text evidence="1">The sequence shown here is derived from an EMBL/GenBank/DDBJ whole genome shotgun (WGS) entry which is preliminary data.</text>
</comment>
<protein>
    <submittedName>
        <fullName evidence="1">DUF1378 family protein</fullName>
    </submittedName>
</protein>
<sequence length="50" mass="5679">MTSVYTILLCLCTITCILFLASGGGEILYQWCTKKLHEWLNKSERGTPEL</sequence>
<gene>
    <name evidence="1" type="ORF">A5U30_004419</name>
</gene>
<dbReference type="InterPro" id="IPR009808">
    <property type="entry name" value="DUF1378"/>
</dbReference>
<evidence type="ECO:0000313" key="2">
    <source>
        <dbReference type="Proteomes" id="UP000555763"/>
    </source>
</evidence>
<dbReference type="AlphaFoldDB" id="A0A828NZG1"/>
<evidence type="ECO:0000313" key="1">
    <source>
        <dbReference type="EMBL" id="EFM8156701.1"/>
    </source>
</evidence>
<organism evidence="1 2">
    <name type="scientific">Escherichia coli</name>
    <dbReference type="NCBI Taxonomy" id="562"/>
    <lineage>
        <taxon>Bacteria</taxon>
        <taxon>Pseudomonadati</taxon>
        <taxon>Pseudomonadota</taxon>
        <taxon>Gammaproteobacteria</taxon>
        <taxon>Enterobacterales</taxon>
        <taxon>Enterobacteriaceae</taxon>
        <taxon>Escherichia</taxon>
    </lineage>
</organism>
<dbReference type="EMBL" id="AATLZG010000037">
    <property type="protein sequence ID" value="EFM8156701.1"/>
    <property type="molecule type" value="Genomic_DNA"/>
</dbReference>